<organism evidence="1 2">
    <name type="scientific">Mycena maculata</name>
    <dbReference type="NCBI Taxonomy" id="230809"/>
    <lineage>
        <taxon>Eukaryota</taxon>
        <taxon>Fungi</taxon>
        <taxon>Dikarya</taxon>
        <taxon>Basidiomycota</taxon>
        <taxon>Agaricomycotina</taxon>
        <taxon>Agaricomycetes</taxon>
        <taxon>Agaricomycetidae</taxon>
        <taxon>Agaricales</taxon>
        <taxon>Marasmiineae</taxon>
        <taxon>Mycenaceae</taxon>
        <taxon>Mycena</taxon>
    </lineage>
</organism>
<dbReference type="Proteomes" id="UP001215280">
    <property type="component" value="Unassembled WGS sequence"/>
</dbReference>
<gene>
    <name evidence="1" type="ORF">DFH07DRAFT_553409</name>
</gene>
<reference evidence="1" key="1">
    <citation type="submission" date="2023-03" db="EMBL/GenBank/DDBJ databases">
        <title>Massive genome expansion in bonnet fungi (Mycena s.s.) driven by repeated elements and novel gene families across ecological guilds.</title>
        <authorList>
            <consortium name="Lawrence Berkeley National Laboratory"/>
            <person name="Harder C.B."/>
            <person name="Miyauchi S."/>
            <person name="Viragh M."/>
            <person name="Kuo A."/>
            <person name="Thoen E."/>
            <person name="Andreopoulos B."/>
            <person name="Lu D."/>
            <person name="Skrede I."/>
            <person name="Drula E."/>
            <person name="Henrissat B."/>
            <person name="Morin E."/>
            <person name="Kohler A."/>
            <person name="Barry K."/>
            <person name="LaButti K."/>
            <person name="Morin E."/>
            <person name="Salamov A."/>
            <person name="Lipzen A."/>
            <person name="Mereny Z."/>
            <person name="Hegedus B."/>
            <person name="Baldrian P."/>
            <person name="Stursova M."/>
            <person name="Weitz H."/>
            <person name="Taylor A."/>
            <person name="Grigoriev I.V."/>
            <person name="Nagy L.G."/>
            <person name="Martin F."/>
            <person name="Kauserud H."/>
        </authorList>
    </citation>
    <scope>NUCLEOTIDE SEQUENCE</scope>
    <source>
        <strain evidence="1">CBHHK188m</strain>
    </source>
</reference>
<keyword evidence="2" id="KW-1185">Reference proteome</keyword>
<dbReference type="GO" id="GO:0008897">
    <property type="term" value="F:holo-[acyl-carrier-protein] synthase activity"/>
    <property type="evidence" value="ECO:0007669"/>
    <property type="project" value="InterPro"/>
</dbReference>
<comment type="caution">
    <text evidence="1">The sequence shown here is derived from an EMBL/GenBank/DDBJ whole genome shotgun (WGS) entry which is preliminary data.</text>
</comment>
<name>A0AAD7N8V4_9AGAR</name>
<proteinExistence type="predicted"/>
<dbReference type="InterPro" id="IPR037143">
    <property type="entry name" value="4-PPantetheinyl_Trfase_dom_sf"/>
</dbReference>
<protein>
    <submittedName>
        <fullName evidence="1">Uncharacterized protein</fullName>
    </submittedName>
</protein>
<sequence>MLDIEILNDDETRAPAVTLHRDAKSAADSKGVSKVLISLSHSETAAIVFAQATSS</sequence>
<dbReference type="Gene3D" id="3.90.470.20">
    <property type="entry name" value="4'-phosphopantetheinyl transferase domain"/>
    <property type="match status" value="1"/>
</dbReference>
<dbReference type="GO" id="GO:0000287">
    <property type="term" value="F:magnesium ion binding"/>
    <property type="evidence" value="ECO:0007669"/>
    <property type="project" value="InterPro"/>
</dbReference>
<evidence type="ECO:0000313" key="1">
    <source>
        <dbReference type="EMBL" id="KAJ7749515.1"/>
    </source>
</evidence>
<dbReference type="EMBL" id="JARJLG010000085">
    <property type="protein sequence ID" value="KAJ7749515.1"/>
    <property type="molecule type" value="Genomic_DNA"/>
</dbReference>
<dbReference type="AlphaFoldDB" id="A0AAD7N8V4"/>
<evidence type="ECO:0000313" key="2">
    <source>
        <dbReference type="Proteomes" id="UP001215280"/>
    </source>
</evidence>
<accession>A0AAD7N8V4</accession>